<keyword evidence="9" id="KW-1185">Reference proteome</keyword>
<proteinExistence type="inferred from homology"/>
<dbReference type="PANTHER" id="PTHR30349">
    <property type="entry name" value="PHAGE INTEGRASE-RELATED"/>
    <property type="match status" value="1"/>
</dbReference>
<dbReference type="InterPro" id="IPR004107">
    <property type="entry name" value="Integrase_SAM-like_N"/>
</dbReference>
<organism evidence="8 9">
    <name type="scientific">Piscibacillus salipiscarius</name>
    <dbReference type="NCBI Taxonomy" id="299480"/>
    <lineage>
        <taxon>Bacteria</taxon>
        <taxon>Bacillati</taxon>
        <taxon>Bacillota</taxon>
        <taxon>Bacilli</taxon>
        <taxon>Bacillales</taxon>
        <taxon>Bacillaceae</taxon>
        <taxon>Piscibacillus</taxon>
    </lineage>
</organism>
<dbReference type="InterPro" id="IPR044068">
    <property type="entry name" value="CB"/>
</dbReference>
<comment type="caution">
    <text evidence="8">The sequence shown here is derived from an EMBL/GenBank/DDBJ whole genome shotgun (WGS) entry which is preliminary data.</text>
</comment>
<sequence length="292" mass="34064">MQYQKEFENFLENEDRSTRTINSYIDSLSKFEGWLNVNYGIIDLAIVSFREIKEYREYLNENYAPTSVNQKLSSIKTFYSFLLIQKVIQNNPSSKIKLIKVEEHFENQYLTRTEELRVLAVARETNTLAYTLVLILLKTGARVSEISNLLICDMSLEENPTILIRNSKGKKSRYIPISSDVVESLNEWLKERGKSQKIYHRRSNYVFISQRSEKLSVRGIQLILNRIGEKANIKLYPIRFRASFANNLLQNTTIPINILANLMGHSNVNTTQRYASPSMLDKRKYLEKLSEI</sequence>
<evidence type="ECO:0000313" key="8">
    <source>
        <dbReference type="EMBL" id="MFD2640036.1"/>
    </source>
</evidence>
<dbReference type="InterPro" id="IPR002104">
    <property type="entry name" value="Integrase_catalytic"/>
</dbReference>
<dbReference type="Pfam" id="PF02899">
    <property type="entry name" value="Phage_int_SAM_1"/>
    <property type="match status" value="1"/>
</dbReference>
<gene>
    <name evidence="8" type="ORF">ACFSW4_14295</name>
</gene>
<keyword evidence="2" id="KW-0229">DNA integration</keyword>
<dbReference type="InterPro" id="IPR011010">
    <property type="entry name" value="DNA_brk_join_enz"/>
</dbReference>
<evidence type="ECO:0000256" key="3">
    <source>
        <dbReference type="ARBA" id="ARBA00023125"/>
    </source>
</evidence>
<dbReference type="EMBL" id="JBHUMZ010000050">
    <property type="protein sequence ID" value="MFD2640036.1"/>
    <property type="molecule type" value="Genomic_DNA"/>
</dbReference>
<dbReference type="InterPro" id="IPR013762">
    <property type="entry name" value="Integrase-like_cat_sf"/>
</dbReference>
<dbReference type="Pfam" id="PF00589">
    <property type="entry name" value="Phage_integrase"/>
    <property type="match status" value="1"/>
</dbReference>
<accession>A0ABW5QDF7</accession>
<reference evidence="9" key="1">
    <citation type="journal article" date="2019" name="Int. J. Syst. Evol. Microbiol.">
        <title>The Global Catalogue of Microorganisms (GCM) 10K type strain sequencing project: providing services to taxonomists for standard genome sequencing and annotation.</title>
        <authorList>
            <consortium name="The Broad Institute Genomics Platform"/>
            <consortium name="The Broad Institute Genome Sequencing Center for Infectious Disease"/>
            <person name="Wu L."/>
            <person name="Ma J."/>
        </authorList>
    </citation>
    <scope>NUCLEOTIDE SEQUENCE [LARGE SCALE GENOMIC DNA]</scope>
    <source>
        <strain evidence="9">TISTR 1571</strain>
    </source>
</reference>
<evidence type="ECO:0000256" key="1">
    <source>
        <dbReference type="ARBA" id="ARBA00008857"/>
    </source>
</evidence>
<dbReference type="Gene3D" id="1.10.150.130">
    <property type="match status" value="1"/>
</dbReference>
<dbReference type="InterPro" id="IPR010998">
    <property type="entry name" value="Integrase_recombinase_N"/>
</dbReference>
<protein>
    <submittedName>
        <fullName evidence="8">Tyrosine-type recombinase/integrase</fullName>
    </submittedName>
</protein>
<evidence type="ECO:0000256" key="2">
    <source>
        <dbReference type="ARBA" id="ARBA00022908"/>
    </source>
</evidence>
<dbReference type="Gene3D" id="1.10.443.10">
    <property type="entry name" value="Intergrase catalytic core"/>
    <property type="match status" value="1"/>
</dbReference>
<dbReference type="PROSITE" id="PS51900">
    <property type="entry name" value="CB"/>
    <property type="match status" value="1"/>
</dbReference>
<keyword evidence="4" id="KW-0233">DNA recombination</keyword>
<keyword evidence="3 5" id="KW-0238">DNA-binding</keyword>
<feature type="domain" description="Tyr recombinase" evidence="6">
    <location>
        <begin position="105"/>
        <end position="287"/>
    </location>
</feature>
<evidence type="ECO:0000256" key="5">
    <source>
        <dbReference type="PROSITE-ProRule" id="PRU01248"/>
    </source>
</evidence>
<evidence type="ECO:0000259" key="7">
    <source>
        <dbReference type="PROSITE" id="PS51900"/>
    </source>
</evidence>
<dbReference type="InterPro" id="IPR050090">
    <property type="entry name" value="Tyrosine_recombinase_XerCD"/>
</dbReference>
<evidence type="ECO:0000256" key="4">
    <source>
        <dbReference type="ARBA" id="ARBA00023172"/>
    </source>
</evidence>
<dbReference type="PANTHER" id="PTHR30349:SF41">
    <property type="entry name" value="INTEGRASE_RECOMBINASE PROTEIN MJ0367-RELATED"/>
    <property type="match status" value="1"/>
</dbReference>
<dbReference type="Proteomes" id="UP001597452">
    <property type="component" value="Unassembled WGS sequence"/>
</dbReference>
<feature type="domain" description="Core-binding (CB)" evidence="7">
    <location>
        <begin position="1"/>
        <end position="83"/>
    </location>
</feature>
<evidence type="ECO:0000259" key="6">
    <source>
        <dbReference type="PROSITE" id="PS51898"/>
    </source>
</evidence>
<dbReference type="SUPFAM" id="SSF56349">
    <property type="entry name" value="DNA breaking-rejoining enzymes"/>
    <property type="match status" value="1"/>
</dbReference>
<comment type="similarity">
    <text evidence="1">Belongs to the 'phage' integrase family.</text>
</comment>
<dbReference type="PROSITE" id="PS51898">
    <property type="entry name" value="TYR_RECOMBINASE"/>
    <property type="match status" value="1"/>
</dbReference>
<name>A0ABW5QDF7_9BACI</name>
<dbReference type="RefSeq" id="WP_377330115.1">
    <property type="nucleotide sequence ID" value="NZ_JBHUMZ010000050.1"/>
</dbReference>
<evidence type="ECO:0000313" key="9">
    <source>
        <dbReference type="Proteomes" id="UP001597452"/>
    </source>
</evidence>